<dbReference type="InParanoid" id="A0A0G4H6L8"/>
<reference evidence="2 3" key="1">
    <citation type="submission" date="2014-11" db="EMBL/GenBank/DDBJ databases">
        <authorList>
            <person name="Zhu J."/>
            <person name="Qi W."/>
            <person name="Song R."/>
        </authorList>
    </citation>
    <scope>NUCLEOTIDE SEQUENCE [LARGE SCALE GENOMIC DNA]</scope>
</reference>
<feature type="compositionally biased region" description="Low complexity" evidence="1">
    <location>
        <begin position="121"/>
        <end position="138"/>
    </location>
</feature>
<feature type="compositionally biased region" description="Pro residues" evidence="1">
    <location>
        <begin position="68"/>
        <end position="81"/>
    </location>
</feature>
<evidence type="ECO:0000313" key="2">
    <source>
        <dbReference type="EMBL" id="CEM39373.1"/>
    </source>
</evidence>
<evidence type="ECO:0000313" key="3">
    <source>
        <dbReference type="Proteomes" id="UP000041254"/>
    </source>
</evidence>
<proteinExistence type="predicted"/>
<organism evidence="2 3">
    <name type="scientific">Vitrella brassicaformis (strain CCMP3155)</name>
    <dbReference type="NCBI Taxonomy" id="1169540"/>
    <lineage>
        <taxon>Eukaryota</taxon>
        <taxon>Sar</taxon>
        <taxon>Alveolata</taxon>
        <taxon>Colpodellida</taxon>
        <taxon>Vitrellaceae</taxon>
        <taxon>Vitrella</taxon>
    </lineage>
</organism>
<accession>A0A0G4H6L8</accession>
<sequence>MMVSHFSVDLGLLPFQEAAFVRPAAAAALPLAALEGNAAARLGSVVDYRPAREAAGVMTPELLPVPPSLVPSPCQSPPLHPRAPSTPSLHSQTGTPVTPLGQVPRPLGELSPLTLPPARRALSTASSVSSSGYMASSEAGEEEEESEGGLSLSSPPPAPVIQSPHPPAAPGPRLPRVATLVTAAMQRRRDEALQRREELERREPLRRFRF</sequence>
<keyword evidence="3" id="KW-1185">Reference proteome</keyword>
<feature type="compositionally biased region" description="Polar residues" evidence="1">
    <location>
        <begin position="85"/>
        <end position="96"/>
    </location>
</feature>
<feature type="compositionally biased region" description="Basic and acidic residues" evidence="1">
    <location>
        <begin position="187"/>
        <end position="210"/>
    </location>
</feature>
<dbReference type="AlphaFoldDB" id="A0A0G4H6L8"/>
<dbReference type="EMBL" id="CDMY01001036">
    <property type="protein sequence ID" value="CEM39373.1"/>
    <property type="molecule type" value="Genomic_DNA"/>
</dbReference>
<dbReference type="Proteomes" id="UP000041254">
    <property type="component" value="Unassembled WGS sequence"/>
</dbReference>
<protein>
    <submittedName>
        <fullName evidence="2">Uncharacterized protein</fullName>
    </submittedName>
</protein>
<gene>
    <name evidence="2" type="ORF">Vbra_19642</name>
</gene>
<feature type="compositionally biased region" description="Pro residues" evidence="1">
    <location>
        <begin position="154"/>
        <end position="173"/>
    </location>
</feature>
<feature type="region of interest" description="Disordered" evidence="1">
    <location>
        <begin position="68"/>
        <end position="210"/>
    </location>
</feature>
<dbReference type="VEuPathDB" id="CryptoDB:Vbra_19642"/>
<name>A0A0G4H6L8_VITBC</name>
<evidence type="ECO:0000256" key="1">
    <source>
        <dbReference type="SAM" id="MobiDB-lite"/>
    </source>
</evidence>